<keyword evidence="1" id="KW-1133">Transmembrane helix</keyword>
<dbReference type="InterPro" id="IPR031347">
    <property type="entry name" value="AmpE"/>
</dbReference>
<reference evidence="2 3" key="1">
    <citation type="submission" date="2020-08" db="EMBL/GenBank/DDBJ databases">
        <title>Description of novel Pseudomonas species.</title>
        <authorList>
            <person name="Duman M."/>
            <person name="Mulet M."/>
            <person name="Altun S."/>
            <person name="Saticioglu I.B."/>
            <person name="Lalucat J."/>
            <person name="Garcia-Valdes E."/>
        </authorList>
    </citation>
    <scope>NUCLEOTIDE SEQUENCE [LARGE SCALE GENOMIC DNA]</scope>
    <source>
        <strain evidence="2 3">P66</strain>
    </source>
</reference>
<keyword evidence="3" id="KW-1185">Reference proteome</keyword>
<evidence type="ECO:0000256" key="1">
    <source>
        <dbReference type="SAM" id="Phobius"/>
    </source>
</evidence>
<evidence type="ECO:0000313" key="2">
    <source>
        <dbReference type="EMBL" id="MBM5459438.1"/>
    </source>
</evidence>
<dbReference type="Pfam" id="PF17113">
    <property type="entry name" value="AmpE"/>
    <property type="match status" value="1"/>
</dbReference>
<proteinExistence type="predicted"/>
<keyword evidence="1" id="KW-0472">Membrane</keyword>
<name>A0ABS2C0P0_9PSED</name>
<keyword evidence="1" id="KW-0812">Transmembrane</keyword>
<dbReference type="InterPro" id="IPR052966">
    <property type="entry name" value="Beta-lactamase_Reg"/>
</dbReference>
<feature type="transmembrane region" description="Helical" evidence="1">
    <location>
        <begin position="146"/>
        <end position="168"/>
    </location>
</feature>
<sequence length="279" mass="30842">MSFLVLLLVLWVEKFSALRQRLQRDGFFRAELARLERSGKSHPWWLLLILVLLPVPVLLVALLVHVLEPVAYGLLALPVHLLVLIYSLGRGDVKASLGPFRDAWRRGDEQAAVHVAERDLNVTGDDASSLLERVQGHLLWQAYQSFFAVIFWYALLGPAAALAYRLLALTAEHANAAALRERAQQLRHAFDWAPVRVLGVSFALVGNFVAVSRVMLHELLNWHISAAKLIASVGKVAGDMPADVPAGPAGLVGLDSLWELLLRSAVLWYACFALWTVLG</sequence>
<feature type="transmembrane region" description="Helical" evidence="1">
    <location>
        <begin position="189"/>
        <end position="210"/>
    </location>
</feature>
<comment type="caution">
    <text evidence="2">The sequence shown here is derived from an EMBL/GenBank/DDBJ whole genome shotgun (WGS) entry which is preliminary data.</text>
</comment>
<feature type="transmembrane region" description="Helical" evidence="1">
    <location>
        <begin position="71"/>
        <end position="89"/>
    </location>
</feature>
<evidence type="ECO:0000313" key="3">
    <source>
        <dbReference type="Proteomes" id="UP000745663"/>
    </source>
</evidence>
<protein>
    <submittedName>
        <fullName evidence="2">Regulatory signaling modulator protein AmpE</fullName>
    </submittedName>
</protein>
<feature type="transmembrane region" description="Helical" evidence="1">
    <location>
        <begin position="43"/>
        <end position="64"/>
    </location>
</feature>
<gene>
    <name evidence="2" type="primary">ampE</name>
    <name evidence="2" type="ORF">H8F21_17880</name>
</gene>
<dbReference type="PANTHER" id="PTHR38684:SF1">
    <property type="entry name" value="PROTEIN AMPE"/>
    <property type="match status" value="1"/>
</dbReference>
<dbReference type="Proteomes" id="UP000745663">
    <property type="component" value="Unassembled WGS sequence"/>
</dbReference>
<dbReference type="EMBL" id="JACOPV010000011">
    <property type="protein sequence ID" value="MBM5459438.1"/>
    <property type="molecule type" value="Genomic_DNA"/>
</dbReference>
<feature type="transmembrane region" description="Helical" evidence="1">
    <location>
        <begin position="260"/>
        <end position="278"/>
    </location>
</feature>
<organism evidence="2 3">
    <name type="scientific">Pseudomonas arcuscaelestis</name>
    <dbReference type="NCBI Taxonomy" id="2710591"/>
    <lineage>
        <taxon>Bacteria</taxon>
        <taxon>Pseudomonadati</taxon>
        <taxon>Pseudomonadota</taxon>
        <taxon>Gammaproteobacteria</taxon>
        <taxon>Pseudomonadales</taxon>
        <taxon>Pseudomonadaceae</taxon>
        <taxon>Pseudomonas</taxon>
    </lineage>
</organism>
<dbReference type="PANTHER" id="PTHR38684">
    <property type="entry name" value="PROTEIN AMPE"/>
    <property type="match status" value="1"/>
</dbReference>
<dbReference type="RefSeq" id="WP_203585129.1">
    <property type="nucleotide sequence ID" value="NZ_JACOPV010000011.1"/>
</dbReference>
<accession>A0ABS2C0P0</accession>